<dbReference type="PANTHER" id="PTHR30221:SF20">
    <property type="entry name" value="SMALL-CONDUCTANCE MECHANOSENSITIVE CHANNEL"/>
    <property type="match status" value="1"/>
</dbReference>
<evidence type="ECO:0000313" key="11">
    <source>
        <dbReference type="EMBL" id="MFD1527011.1"/>
    </source>
</evidence>
<dbReference type="InterPro" id="IPR045275">
    <property type="entry name" value="MscS_archaea/bacteria_type"/>
</dbReference>
<keyword evidence="3" id="KW-1003">Cell membrane</keyword>
<keyword evidence="5 8" id="KW-1133">Transmembrane helix</keyword>
<proteinExistence type="inferred from homology"/>
<comment type="subcellular location">
    <subcellularLocation>
        <location evidence="1">Cell membrane</location>
        <topology evidence="1">Multi-pass membrane protein</topology>
    </subcellularLocation>
</comment>
<dbReference type="RefSeq" id="WP_379731479.1">
    <property type="nucleotide sequence ID" value="NZ_JBHSWZ010000096.1"/>
</dbReference>
<keyword evidence="4 8" id="KW-0812">Transmembrane</keyword>
<evidence type="ECO:0000256" key="6">
    <source>
        <dbReference type="ARBA" id="ARBA00023136"/>
    </source>
</evidence>
<dbReference type="Pfam" id="PF00924">
    <property type="entry name" value="MS_channel_2nd"/>
    <property type="match status" value="1"/>
</dbReference>
<feature type="compositionally biased region" description="Acidic residues" evidence="7">
    <location>
        <begin position="316"/>
        <end position="353"/>
    </location>
</feature>
<dbReference type="InterPro" id="IPR049278">
    <property type="entry name" value="MS_channel_C"/>
</dbReference>
<feature type="domain" description="Mechanosensitive ion channel MscS" evidence="9">
    <location>
        <begin position="107"/>
        <end position="173"/>
    </location>
</feature>
<dbReference type="SUPFAM" id="SSF82689">
    <property type="entry name" value="Mechanosensitive channel protein MscS (YggB), C-terminal domain"/>
    <property type="match status" value="1"/>
</dbReference>
<feature type="domain" description="Mechanosensitive ion channel MscS C-terminal" evidence="10">
    <location>
        <begin position="182"/>
        <end position="275"/>
    </location>
</feature>
<dbReference type="InterPro" id="IPR010920">
    <property type="entry name" value="LSM_dom_sf"/>
</dbReference>
<dbReference type="InterPro" id="IPR011066">
    <property type="entry name" value="MscS_channel_C_sf"/>
</dbReference>
<dbReference type="Gene3D" id="3.30.70.100">
    <property type="match status" value="1"/>
</dbReference>
<accession>A0ABD6B8Y6</accession>
<sequence>MLGSLVDRLAPLFPNWGSSPALSFLLMVVFGVVGYTVSRYAVRLFGRPVAKRFRRQSVAQQVLRLIRATITLFFLLLAAGLVGLELGNIVLSVTVFSAVIGIVLAPLVGSVVNGLFLLADEPYEIGDMVELPDETRGFIDDITIRYTKIFTVDNTFLVVPNDVIRQDKVTNLSAEDERTRLRLSVEVTYESEVAEARSLIESAARKVDGVIEGGPDIRIGSARYPARPTCYIDEFHDDGVILTLRYWVDRPYKLLTARSRVQTAIWEQLEEQDVDVEIAYPHRHMVFDDTSGEARIATREAPERESVDSAAVRDEDVSDVGADDDTDDAAAEDADGEDADDAGAADDGDDGDR</sequence>
<dbReference type="Pfam" id="PF21082">
    <property type="entry name" value="MS_channel_3rd"/>
    <property type="match status" value="1"/>
</dbReference>
<evidence type="ECO:0000256" key="7">
    <source>
        <dbReference type="SAM" id="MobiDB-lite"/>
    </source>
</evidence>
<comment type="similarity">
    <text evidence="2">Belongs to the MscS (TC 1.A.23) family.</text>
</comment>
<dbReference type="GO" id="GO:0005886">
    <property type="term" value="C:plasma membrane"/>
    <property type="evidence" value="ECO:0007669"/>
    <property type="project" value="UniProtKB-SubCell"/>
</dbReference>
<evidence type="ECO:0000259" key="10">
    <source>
        <dbReference type="Pfam" id="PF21082"/>
    </source>
</evidence>
<feature type="region of interest" description="Disordered" evidence="7">
    <location>
        <begin position="298"/>
        <end position="353"/>
    </location>
</feature>
<feature type="transmembrane region" description="Helical" evidence="8">
    <location>
        <begin position="20"/>
        <end position="42"/>
    </location>
</feature>
<dbReference type="AlphaFoldDB" id="A0ABD6B8Y6"/>
<feature type="transmembrane region" description="Helical" evidence="8">
    <location>
        <begin position="89"/>
        <end position="118"/>
    </location>
</feature>
<keyword evidence="6 8" id="KW-0472">Membrane</keyword>
<dbReference type="Gene3D" id="2.30.30.60">
    <property type="match status" value="1"/>
</dbReference>
<keyword evidence="12" id="KW-1185">Reference proteome</keyword>
<dbReference type="PANTHER" id="PTHR30221">
    <property type="entry name" value="SMALL-CONDUCTANCE MECHANOSENSITIVE CHANNEL"/>
    <property type="match status" value="1"/>
</dbReference>
<dbReference type="Gene3D" id="1.10.287.1260">
    <property type="match status" value="1"/>
</dbReference>
<dbReference type="InterPro" id="IPR023408">
    <property type="entry name" value="MscS_beta-dom_sf"/>
</dbReference>
<evidence type="ECO:0000256" key="4">
    <source>
        <dbReference type="ARBA" id="ARBA00022692"/>
    </source>
</evidence>
<feature type="transmembrane region" description="Helical" evidence="8">
    <location>
        <begin position="62"/>
        <end position="83"/>
    </location>
</feature>
<evidence type="ECO:0000256" key="3">
    <source>
        <dbReference type="ARBA" id="ARBA00022475"/>
    </source>
</evidence>
<organism evidence="11 12">
    <name type="scientific">Halolamina salina</name>
    <dbReference type="NCBI Taxonomy" id="1220023"/>
    <lineage>
        <taxon>Archaea</taxon>
        <taxon>Methanobacteriati</taxon>
        <taxon>Methanobacteriota</taxon>
        <taxon>Stenosarchaea group</taxon>
        <taxon>Halobacteria</taxon>
        <taxon>Halobacteriales</taxon>
        <taxon>Haloferacaceae</taxon>
    </lineage>
</organism>
<evidence type="ECO:0000256" key="8">
    <source>
        <dbReference type="SAM" id="Phobius"/>
    </source>
</evidence>
<evidence type="ECO:0000313" key="12">
    <source>
        <dbReference type="Proteomes" id="UP001597111"/>
    </source>
</evidence>
<dbReference type="EMBL" id="JBHUDH010000139">
    <property type="protein sequence ID" value="MFD1527011.1"/>
    <property type="molecule type" value="Genomic_DNA"/>
</dbReference>
<reference evidence="11 12" key="1">
    <citation type="journal article" date="2019" name="Int. J. Syst. Evol. Microbiol.">
        <title>The Global Catalogue of Microorganisms (GCM) 10K type strain sequencing project: providing services to taxonomists for standard genome sequencing and annotation.</title>
        <authorList>
            <consortium name="The Broad Institute Genomics Platform"/>
            <consortium name="The Broad Institute Genome Sequencing Center for Infectious Disease"/>
            <person name="Wu L."/>
            <person name="Ma J."/>
        </authorList>
    </citation>
    <scope>NUCLEOTIDE SEQUENCE [LARGE SCALE GENOMIC DNA]</scope>
    <source>
        <strain evidence="11 12">CGMCC 1.12285</strain>
    </source>
</reference>
<evidence type="ECO:0000259" key="9">
    <source>
        <dbReference type="Pfam" id="PF00924"/>
    </source>
</evidence>
<dbReference type="Proteomes" id="UP001597111">
    <property type="component" value="Unassembled WGS sequence"/>
</dbReference>
<protein>
    <submittedName>
        <fullName evidence="11">Mechanosensitive ion channel family protein</fullName>
    </submittedName>
</protein>
<dbReference type="InterPro" id="IPR006685">
    <property type="entry name" value="MscS_channel_2nd"/>
</dbReference>
<evidence type="ECO:0000256" key="5">
    <source>
        <dbReference type="ARBA" id="ARBA00022989"/>
    </source>
</evidence>
<name>A0ABD6B8Y6_9EURY</name>
<evidence type="ECO:0000256" key="2">
    <source>
        <dbReference type="ARBA" id="ARBA00008017"/>
    </source>
</evidence>
<feature type="compositionally biased region" description="Basic and acidic residues" evidence="7">
    <location>
        <begin position="298"/>
        <end position="315"/>
    </location>
</feature>
<dbReference type="SUPFAM" id="SSF50182">
    <property type="entry name" value="Sm-like ribonucleoproteins"/>
    <property type="match status" value="1"/>
</dbReference>
<evidence type="ECO:0000256" key="1">
    <source>
        <dbReference type="ARBA" id="ARBA00004651"/>
    </source>
</evidence>
<gene>
    <name evidence="11" type="ORF">ACFR9S_12015</name>
</gene>
<comment type="caution">
    <text evidence="11">The sequence shown here is derived from an EMBL/GenBank/DDBJ whole genome shotgun (WGS) entry which is preliminary data.</text>
</comment>